<organism evidence="2 3">
    <name type="scientific">Rhodococcus erythropolis (strain PR4 / NBRC 100887)</name>
    <dbReference type="NCBI Taxonomy" id="234621"/>
    <lineage>
        <taxon>Bacteria</taxon>
        <taxon>Bacillati</taxon>
        <taxon>Actinomycetota</taxon>
        <taxon>Actinomycetes</taxon>
        <taxon>Mycobacteriales</taxon>
        <taxon>Nocardiaceae</taxon>
        <taxon>Rhodococcus</taxon>
        <taxon>Rhodococcus erythropolis group</taxon>
    </lineage>
</organism>
<dbReference type="InterPro" id="IPR045002">
    <property type="entry name" value="Ech1-like"/>
</dbReference>
<dbReference type="Proteomes" id="UP000002204">
    <property type="component" value="Chromosome"/>
</dbReference>
<protein>
    <submittedName>
        <fullName evidence="2">Putative enoyl-CoA hydratase</fullName>
        <ecNumber evidence="2">4.2.1.17</ecNumber>
    </submittedName>
</protein>
<dbReference type="InterPro" id="IPR029045">
    <property type="entry name" value="ClpP/crotonase-like_dom_sf"/>
</dbReference>
<dbReference type="eggNOG" id="COG1024">
    <property type="taxonomic scope" value="Bacteria"/>
</dbReference>
<gene>
    <name evidence="2" type="ordered locus">RER_09200</name>
</gene>
<reference evidence="2 3" key="2">
    <citation type="journal article" date="2006" name="Environ. Microbiol.">
        <title>Sequence analysis of three plasmids harboured in Rhodococcus erythropolis strain PR4.</title>
        <authorList>
            <person name="Sekine M."/>
            <person name="Tanikawa S."/>
            <person name="Omata S."/>
            <person name="Saito M."/>
            <person name="Fujisawa T."/>
            <person name="Tsukatani N."/>
            <person name="Tajima T."/>
            <person name="Sekigawa T."/>
            <person name="Kosugi H."/>
            <person name="Matsuo Y."/>
            <person name="Nishiko R."/>
            <person name="Imamura K."/>
            <person name="Ito M."/>
            <person name="Narita H."/>
            <person name="Tago S."/>
            <person name="Fujita N."/>
            <person name="Harayama S."/>
        </authorList>
    </citation>
    <scope>NUCLEOTIDE SEQUENCE [LARGE SCALE GENOMIC DNA]</scope>
    <source>
        <strain evidence="3">PR4 / NBRC 100887</strain>
    </source>
</reference>
<dbReference type="NCBIfam" id="NF005925">
    <property type="entry name" value="PRK07938.1"/>
    <property type="match status" value="1"/>
</dbReference>
<reference evidence="3" key="1">
    <citation type="submission" date="2005-03" db="EMBL/GenBank/DDBJ databases">
        <title>Comparison of the complete genome sequences of Rhodococcus erythropolis PR4 and Rhodococcus opacus B4.</title>
        <authorList>
            <person name="Takarada H."/>
            <person name="Sekine M."/>
            <person name="Hosoyama A."/>
            <person name="Yamada R."/>
            <person name="Fujisawa T."/>
            <person name="Omata S."/>
            <person name="Shimizu A."/>
            <person name="Tsukatani N."/>
            <person name="Tanikawa S."/>
            <person name="Fujita N."/>
            <person name="Harayama S."/>
        </authorList>
    </citation>
    <scope>NUCLEOTIDE SEQUENCE [LARGE SCALE GENOMIC DNA]</scope>
    <source>
        <strain evidence="3">PR4 / NBRC 100887</strain>
    </source>
</reference>
<keyword evidence="2" id="KW-0456">Lyase</keyword>
<dbReference type="Pfam" id="PF00378">
    <property type="entry name" value="ECH_1"/>
    <property type="match status" value="1"/>
</dbReference>
<dbReference type="EC" id="4.2.1.17" evidence="2"/>
<dbReference type="PANTHER" id="PTHR43149:SF1">
    <property type="entry name" value="DELTA(3,5)-DELTA(2,4)-DIENOYL-COA ISOMERASE, MITOCHONDRIAL"/>
    <property type="match status" value="1"/>
</dbReference>
<comment type="similarity">
    <text evidence="1">Belongs to the enoyl-CoA hydratase/isomerase family.</text>
</comment>
<dbReference type="SUPFAM" id="SSF52096">
    <property type="entry name" value="ClpP/crotonase"/>
    <property type="match status" value="1"/>
</dbReference>
<evidence type="ECO:0000313" key="3">
    <source>
        <dbReference type="Proteomes" id="UP000002204"/>
    </source>
</evidence>
<dbReference type="AlphaFoldDB" id="C0ZR78"/>
<dbReference type="InterPro" id="IPR001753">
    <property type="entry name" value="Enoyl-CoA_hydra/iso"/>
</dbReference>
<dbReference type="GO" id="GO:0004300">
    <property type="term" value="F:enoyl-CoA hydratase activity"/>
    <property type="evidence" value="ECO:0007669"/>
    <property type="project" value="UniProtKB-EC"/>
</dbReference>
<dbReference type="PANTHER" id="PTHR43149">
    <property type="entry name" value="ENOYL-COA HYDRATASE"/>
    <property type="match status" value="1"/>
</dbReference>
<evidence type="ECO:0000313" key="2">
    <source>
        <dbReference type="EMBL" id="BAH31628.1"/>
    </source>
</evidence>
<name>C0ZR78_RHOE4</name>
<dbReference type="Gene3D" id="3.90.226.10">
    <property type="entry name" value="2-enoyl-CoA Hydratase, Chain A, domain 1"/>
    <property type="match status" value="1"/>
</dbReference>
<dbReference type="HOGENOM" id="CLU_009834_7_6_11"/>
<dbReference type="GO" id="GO:0016853">
    <property type="term" value="F:isomerase activity"/>
    <property type="evidence" value="ECO:0007669"/>
    <property type="project" value="InterPro"/>
</dbReference>
<accession>C0ZR78</accession>
<sequence>MHSARACRLRLCANLPSNRLVWYTDVRNPDMGISTSSDGTGITTVTIDYAPVNAIPSKGWFELADAILDAGKDLNTHVVILRAEGRGFNAGVDIKEMQATEGFDALVAANRGCAAAFAAVYDCAVPVVVAVNGFCVGGGIGLVGNADVIVASDDAIFSLPEVDRGALGAATHLSRLVPQHMMRTLYYTAQSVDAHTLKQFGSVYDVVPREKLDECAREIAAKIAAKDTRIIRCAKEAINGIDPVDVKGSYRLEQGYTFELNLLGVSDEHRDEFVATGKPRENATQKEG</sequence>
<dbReference type="KEGG" id="rer:RER_09200"/>
<dbReference type="CDD" id="cd06558">
    <property type="entry name" value="crotonase-like"/>
    <property type="match status" value="1"/>
</dbReference>
<evidence type="ECO:0000256" key="1">
    <source>
        <dbReference type="ARBA" id="ARBA00005254"/>
    </source>
</evidence>
<proteinExistence type="inferred from homology"/>
<dbReference type="EMBL" id="AP008957">
    <property type="protein sequence ID" value="BAH31628.1"/>
    <property type="molecule type" value="Genomic_DNA"/>
</dbReference>